<evidence type="ECO:0000313" key="2">
    <source>
        <dbReference type="Proteomes" id="UP000008065"/>
    </source>
</evidence>
<dbReference type="RefSeq" id="XP_009850352.1">
    <property type="nucleotide sequence ID" value="XM_009852050.1"/>
</dbReference>
<keyword evidence="2" id="KW-1185">Reference proteome</keyword>
<gene>
    <name evidence="1" type="ORF">NEUTE1DRAFT_43382</name>
</gene>
<feature type="non-terminal residue" evidence="1">
    <location>
        <position position="1"/>
    </location>
</feature>
<dbReference type="InterPro" id="IPR043128">
    <property type="entry name" value="Rev_trsase/Diguanyl_cyclase"/>
</dbReference>
<dbReference type="Gene3D" id="3.30.70.270">
    <property type="match status" value="1"/>
</dbReference>
<dbReference type="EMBL" id="GL891304">
    <property type="protein sequence ID" value="EGO57757.1"/>
    <property type="molecule type" value="Genomic_DNA"/>
</dbReference>
<dbReference type="AlphaFoldDB" id="F8MM83"/>
<evidence type="ECO:0000313" key="1">
    <source>
        <dbReference type="EMBL" id="EGO57757.1"/>
    </source>
</evidence>
<dbReference type="KEGG" id="nte:NEUTE1DRAFT43382"/>
<dbReference type="OrthoDB" id="5425374at2759"/>
<dbReference type="Gene3D" id="3.10.10.10">
    <property type="entry name" value="HIV Type 1 Reverse Transcriptase, subunit A, domain 1"/>
    <property type="match status" value="1"/>
</dbReference>
<dbReference type="HOGENOM" id="CLU_3019941_0_0_1"/>
<reference evidence="2" key="1">
    <citation type="journal article" date="2011" name="Genetics">
        <title>Massive changes in genome architecture accompany the transition to self-fertility in the filamentous fungus Neurospora tetrasperma.</title>
        <authorList>
            <person name="Ellison C.E."/>
            <person name="Stajich J.E."/>
            <person name="Jacobson D.J."/>
            <person name="Natvig D.O."/>
            <person name="Lapidus A."/>
            <person name="Foster B."/>
            <person name="Aerts A."/>
            <person name="Riley R."/>
            <person name="Lindquist E.A."/>
            <person name="Grigoriev I.V."/>
            <person name="Taylor J.W."/>
        </authorList>
    </citation>
    <scope>NUCLEOTIDE SEQUENCE [LARGE SCALE GENOMIC DNA]</scope>
    <source>
        <strain evidence="2">FGSC 2508 / P0657</strain>
    </source>
</reference>
<protein>
    <submittedName>
        <fullName evidence="1">Uncharacterized protein</fullName>
    </submittedName>
</protein>
<dbReference type="VEuPathDB" id="FungiDB:NEUTE1DRAFT_43382"/>
<accession>F8MM83</accession>
<proteinExistence type="predicted"/>
<organism evidence="1 2">
    <name type="scientific">Neurospora tetrasperma (strain FGSC 2508 / ATCC MYA-4615 / P0657)</name>
    <dbReference type="NCBI Taxonomy" id="510951"/>
    <lineage>
        <taxon>Eukaryota</taxon>
        <taxon>Fungi</taxon>
        <taxon>Dikarya</taxon>
        <taxon>Ascomycota</taxon>
        <taxon>Pezizomycotina</taxon>
        <taxon>Sordariomycetes</taxon>
        <taxon>Sordariomycetidae</taxon>
        <taxon>Sordariales</taxon>
        <taxon>Sordariaceae</taxon>
        <taxon>Neurospora</taxon>
    </lineage>
</organism>
<dbReference type="Proteomes" id="UP000008065">
    <property type="component" value="Unassembled WGS sequence"/>
</dbReference>
<sequence length="56" mass="6625">FLIIKKDNSLRFINNTQRINKVILQNTNLLLNYEEFSRTFGGCKIISLLNLFSKYN</sequence>
<name>F8MM83_NEUT8</name>
<dbReference type="GeneID" id="20827895"/>